<accession>A0A1M7YL21</accession>
<dbReference type="AlphaFoldDB" id="A0A1M7YL21"/>
<dbReference type="STRING" id="1121416.SAMN02745220_05047"/>
<dbReference type="EMBL" id="FRFE01000051">
    <property type="protein sequence ID" value="SHO53294.1"/>
    <property type="molecule type" value="Genomic_DNA"/>
</dbReference>
<reference evidence="2 3" key="1">
    <citation type="submission" date="2016-12" db="EMBL/GenBank/DDBJ databases">
        <authorList>
            <person name="Song W.-J."/>
            <person name="Kurnit D.M."/>
        </authorList>
    </citation>
    <scope>NUCLEOTIDE SEQUENCE [LARGE SCALE GENOMIC DNA]</scope>
    <source>
        <strain evidence="2 3">DSM 18488</strain>
    </source>
</reference>
<proteinExistence type="predicted"/>
<evidence type="ECO:0000313" key="2">
    <source>
        <dbReference type="EMBL" id="SHO53294.1"/>
    </source>
</evidence>
<feature type="signal peptide" evidence="1">
    <location>
        <begin position="1"/>
        <end position="22"/>
    </location>
</feature>
<sequence>MIRHTSIFASLFVLLFAGTAYAEEYPILDMVADKVIEKYQQATCEQLWQEKAENKGKPKPQKEQELITLLQSNPEMRTVFVDKIAAPVVNKMFECGMVP</sequence>
<dbReference type="RefSeq" id="WP_073616898.1">
    <property type="nucleotide sequence ID" value="NZ_FRFE01000051.1"/>
</dbReference>
<keyword evidence="3" id="KW-1185">Reference proteome</keyword>
<keyword evidence="1" id="KW-0732">Signal</keyword>
<feature type="chain" id="PRO_5012319823" description="Secreted protein" evidence="1">
    <location>
        <begin position="23"/>
        <end position="99"/>
    </location>
</feature>
<dbReference type="Proteomes" id="UP000184603">
    <property type="component" value="Unassembled WGS sequence"/>
</dbReference>
<evidence type="ECO:0008006" key="4">
    <source>
        <dbReference type="Google" id="ProtNLM"/>
    </source>
</evidence>
<evidence type="ECO:0000256" key="1">
    <source>
        <dbReference type="SAM" id="SignalP"/>
    </source>
</evidence>
<gene>
    <name evidence="2" type="ORF">SAMN02745220_05047</name>
</gene>
<name>A0A1M7YL21_9BACT</name>
<dbReference type="OrthoDB" id="9008844at2"/>
<organism evidence="2 3">
    <name type="scientific">Desulfopila aestuarii DSM 18488</name>
    <dbReference type="NCBI Taxonomy" id="1121416"/>
    <lineage>
        <taxon>Bacteria</taxon>
        <taxon>Pseudomonadati</taxon>
        <taxon>Thermodesulfobacteriota</taxon>
        <taxon>Desulfobulbia</taxon>
        <taxon>Desulfobulbales</taxon>
        <taxon>Desulfocapsaceae</taxon>
        <taxon>Desulfopila</taxon>
    </lineage>
</organism>
<protein>
    <recommendedName>
        <fullName evidence="4">Secreted protein</fullName>
    </recommendedName>
</protein>
<evidence type="ECO:0000313" key="3">
    <source>
        <dbReference type="Proteomes" id="UP000184603"/>
    </source>
</evidence>